<reference evidence="1" key="1">
    <citation type="submission" date="2020-11" db="EMBL/GenBank/DDBJ databases">
        <authorList>
            <consortium name="DOE Joint Genome Institute"/>
            <person name="Ahrendt S."/>
            <person name="Riley R."/>
            <person name="Andreopoulos W."/>
            <person name="LaButti K."/>
            <person name="Pangilinan J."/>
            <person name="Ruiz-duenas F.J."/>
            <person name="Barrasa J.M."/>
            <person name="Sanchez-Garcia M."/>
            <person name="Camarero S."/>
            <person name="Miyauchi S."/>
            <person name="Serrano A."/>
            <person name="Linde D."/>
            <person name="Babiker R."/>
            <person name="Drula E."/>
            <person name="Ayuso-Fernandez I."/>
            <person name="Pacheco R."/>
            <person name="Padilla G."/>
            <person name="Ferreira P."/>
            <person name="Barriuso J."/>
            <person name="Kellner H."/>
            <person name="Castanera R."/>
            <person name="Alfaro M."/>
            <person name="Ramirez L."/>
            <person name="Pisabarro A.G."/>
            <person name="Kuo A."/>
            <person name="Tritt A."/>
            <person name="Lipzen A."/>
            <person name="He G."/>
            <person name="Yan M."/>
            <person name="Ng V."/>
            <person name="Cullen D."/>
            <person name="Martin F."/>
            <person name="Rosso M.-N."/>
            <person name="Henrissat B."/>
            <person name="Hibbett D."/>
            <person name="Martinez A.T."/>
            <person name="Grigoriev I.V."/>
        </authorList>
    </citation>
    <scope>NUCLEOTIDE SEQUENCE</scope>
    <source>
        <strain evidence="1">AH 44721</strain>
    </source>
</reference>
<gene>
    <name evidence="1" type="ORF">CPB84DRAFT_1849778</name>
</gene>
<protein>
    <recommendedName>
        <fullName evidence="3">F-box domain-containing protein</fullName>
    </recommendedName>
</protein>
<dbReference type="AlphaFoldDB" id="A0A9P5TJB8"/>
<dbReference type="SUPFAM" id="SSF52047">
    <property type="entry name" value="RNI-like"/>
    <property type="match status" value="1"/>
</dbReference>
<dbReference type="OrthoDB" id="3217549at2759"/>
<evidence type="ECO:0000313" key="2">
    <source>
        <dbReference type="Proteomes" id="UP000724874"/>
    </source>
</evidence>
<dbReference type="EMBL" id="JADNYJ010000088">
    <property type="protein sequence ID" value="KAF8887872.1"/>
    <property type="molecule type" value="Genomic_DNA"/>
</dbReference>
<comment type="caution">
    <text evidence="1">The sequence shown here is derived from an EMBL/GenBank/DDBJ whole genome shotgun (WGS) entry which is preliminary data.</text>
</comment>
<evidence type="ECO:0008006" key="3">
    <source>
        <dbReference type="Google" id="ProtNLM"/>
    </source>
</evidence>
<sequence>MPISNINELPYELLAEIFTLASACQGRPNFLDSYLRPIDPKNAPFNLVHDGKLAQAVRGRASETRIGAMQQIVCNKFSKYATSDLREELTRILANAETPPLRTLQISLPETQVPSVVNDFVTVLGTVTSLRHLNWTNFPHESAADNLPLGQLEVVSLKQYLPAHRILSLLSKCQAATAVSLTSLKVFPPSLPDHPHITLTRLTSLTLSFHTIPQNIMRYLTLPSLRHLEINVFKEGNYTFLEEFLTRSECALSVLAVEGRECSSEQFISFFTSAFLKTIPTVKFAVWDIHRTMKSVLRSRNSARLSLLKLVGWEDHYPLIDVVGWATSLPDSSSIRSIYEGGRLTLFGQNTWEEGTDSLND</sequence>
<dbReference type="Gene3D" id="3.80.10.10">
    <property type="entry name" value="Ribonuclease Inhibitor"/>
    <property type="match status" value="1"/>
</dbReference>
<name>A0A9P5TJB8_GYMJU</name>
<accession>A0A9P5TJB8</accession>
<dbReference type="Proteomes" id="UP000724874">
    <property type="component" value="Unassembled WGS sequence"/>
</dbReference>
<organism evidence="1 2">
    <name type="scientific">Gymnopilus junonius</name>
    <name type="common">Spectacular rustgill mushroom</name>
    <name type="synonym">Gymnopilus spectabilis subsp. junonius</name>
    <dbReference type="NCBI Taxonomy" id="109634"/>
    <lineage>
        <taxon>Eukaryota</taxon>
        <taxon>Fungi</taxon>
        <taxon>Dikarya</taxon>
        <taxon>Basidiomycota</taxon>
        <taxon>Agaricomycotina</taxon>
        <taxon>Agaricomycetes</taxon>
        <taxon>Agaricomycetidae</taxon>
        <taxon>Agaricales</taxon>
        <taxon>Agaricineae</taxon>
        <taxon>Hymenogastraceae</taxon>
        <taxon>Gymnopilus</taxon>
    </lineage>
</organism>
<proteinExistence type="predicted"/>
<keyword evidence="2" id="KW-1185">Reference proteome</keyword>
<evidence type="ECO:0000313" key="1">
    <source>
        <dbReference type="EMBL" id="KAF8887872.1"/>
    </source>
</evidence>
<dbReference type="InterPro" id="IPR032675">
    <property type="entry name" value="LRR_dom_sf"/>
</dbReference>